<evidence type="ECO:0000313" key="5">
    <source>
        <dbReference type="EMBL" id="CAG9621755.1"/>
    </source>
</evidence>
<dbReference type="SUPFAM" id="SSF100950">
    <property type="entry name" value="NagB/RpiA/CoA transferase-like"/>
    <property type="match status" value="1"/>
</dbReference>
<dbReference type="SMART" id="SM00420">
    <property type="entry name" value="HTH_DEOR"/>
    <property type="match status" value="1"/>
</dbReference>
<keyword evidence="1" id="KW-0805">Transcription regulation</keyword>
<sequence length="250" mass="27535">MLTPERLQKIMEMIQHQEVVKLSELVDATGASESTIRRDLSQLEKGNRLKRVHGGAARILQKGMEPSIIEKSSINLSEKKLIAKAAANLIKDGDCIFLDAGTTTYQMIPLLENKKVKVVTNGFAHIQSLMEKGVTTYIIGGYMKNQTGAIIGSKAVDSLKEYYFDKAFIGTNGVHIQSGFTTPDPEEAIVKSTAIKQSNETFILADISKFNEIAFAKIANISSANIITNRMDHEVAEAYREKTSVTEVHS</sequence>
<evidence type="ECO:0000256" key="3">
    <source>
        <dbReference type="ARBA" id="ARBA00023163"/>
    </source>
</evidence>
<comment type="caution">
    <text evidence="5">The sequence shown here is derived from an EMBL/GenBank/DDBJ whole genome shotgun (WGS) entry which is preliminary data.</text>
</comment>
<evidence type="ECO:0000313" key="6">
    <source>
        <dbReference type="Proteomes" id="UP000789833"/>
    </source>
</evidence>
<dbReference type="Pfam" id="PF08220">
    <property type="entry name" value="HTH_DeoR"/>
    <property type="match status" value="1"/>
</dbReference>
<dbReference type="PRINTS" id="PR00037">
    <property type="entry name" value="HTHLACR"/>
</dbReference>
<gene>
    <name evidence="5" type="primary">srlR</name>
    <name evidence="5" type="ORF">BACCIP111883_02528</name>
</gene>
<dbReference type="Gene3D" id="3.40.50.1360">
    <property type="match status" value="1"/>
</dbReference>
<name>A0ABN8A9E3_9BACI</name>
<dbReference type="InterPro" id="IPR001034">
    <property type="entry name" value="DeoR_HTH"/>
</dbReference>
<dbReference type="Pfam" id="PF00455">
    <property type="entry name" value="DeoRC"/>
    <property type="match status" value="1"/>
</dbReference>
<evidence type="ECO:0000256" key="1">
    <source>
        <dbReference type="ARBA" id="ARBA00023015"/>
    </source>
</evidence>
<feature type="domain" description="HTH deoR-type" evidence="4">
    <location>
        <begin position="3"/>
        <end position="58"/>
    </location>
</feature>
<dbReference type="PANTHER" id="PTHR30363">
    <property type="entry name" value="HTH-TYPE TRANSCRIPTIONAL REGULATOR SRLR-RELATED"/>
    <property type="match status" value="1"/>
</dbReference>
<dbReference type="Gene3D" id="1.10.10.10">
    <property type="entry name" value="Winged helix-like DNA-binding domain superfamily/Winged helix DNA-binding domain"/>
    <property type="match status" value="1"/>
</dbReference>
<dbReference type="InterPro" id="IPR018356">
    <property type="entry name" value="Tscrpt_reg_HTH_DeoR_CS"/>
</dbReference>
<dbReference type="Proteomes" id="UP000789833">
    <property type="component" value="Unassembled WGS sequence"/>
</dbReference>
<organism evidence="5 6">
    <name type="scientific">Sutcliffiella rhizosphaerae</name>
    <dbReference type="NCBI Taxonomy" id="2880967"/>
    <lineage>
        <taxon>Bacteria</taxon>
        <taxon>Bacillati</taxon>
        <taxon>Bacillota</taxon>
        <taxon>Bacilli</taxon>
        <taxon>Bacillales</taxon>
        <taxon>Bacillaceae</taxon>
        <taxon>Sutcliffiella</taxon>
    </lineage>
</organism>
<protein>
    <submittedName>
        <fullName evidence="5">Glucitol operon repressor</fullName>
    </submittedName>
</protein>
<dbReference type="PROSITE" id="PS00894">
    <property type="entry name" value="HTH_DEOR_1"/>
    <property type="match status" value="1"/>
</dbReference>
<dbReference type="RefSeq" id="WP_230501740.1">
    <property type="nucleotide sequence ID" value="NZ_CAKJTJ010000013.1"/>
</dbReference>
<dbReference type="SUPFAM" id="SSF46785">
    <property type="entry name" value="Winged helix' DNA-binding domain"/>
    <property type="match status" value="1"/>
</dbReference>
<dbReference type="InterPro" id="IPR036390">
    <property type="entry name" value="WH_DNA-bd_sf"/>
</dbReference>
<dbReference type="InterPro" id="IPR050313">
    <property type="entry name" value="Carb_Metab_HTH_regulators"/>
</dbReference>
<proteinExistence type="predicted"/>
<accession>A0ABN8A9E3</accession>
<keyword evidence="2" id="KW-0238">DNA-binding</keyword>
<dbReference type="SMART" id="SM01134">
    <property type="entry name" value="DeoRC"/>
    <property type="match status" value="1"/>
</dbReference>
<keyword evidence="3" id="KW-0804">Transcription</keyword>
<dbReference type="EMBL" id="CAKJTJ010000013">
    <property type="protein sequence ID" value="CAG9621755.1"/>
    <property type="molecule type" value="Genomic_DNA"/>
</dbReference>
<dbReference type="InterPro" id="IPR036388">
    <property type="entry name" value="WH-like_DNA-bd_sf"/>
</dbReference>
<dbReference type="InterPro" id="IPR014036">
    <property type="entry name" value="DeoR-like_C"/>
</dbReference>
<reference evidence="5 6" key="1">
    <citation type="submission" date="2021-10" db="EMBL/GenBank/DDBJ databases">
        <authorList>
            <person name="Criscuolo A."/>
        </authorList>
    </citation>
    <scope>NUCLEOTIDE SEQUENCE [LARGE SCALE GENOMIC DNA]</scope>
    <source>
        <strain evidence="6">CIP 111883</strain>
    </source>
</reference>
<evidence type="ECO:0000256" key="2">
    <source>
        <dbReference type="ARBA" id="ARBA00023125"/>
    </source>
</evidence>
<keyword evidence="6" id="KW-1185">Reference proteome</keyword>
<dbReference type="InterPro" id="IPR037171">
    <property type="entry name" value="NagB/RpiA_transferase-like"/>
</dbReference>
<evidence type="ECO:0000259" key="4">
    <source>
        <dbReference type="PROSITE" id="PS51000"/>
    </source>
</evidence>
<dbReference type="PROSITE" id="PS51000">
    <property type="entry name" value="HTH_DEOR_2"/>
    <property type="match status" value="1"/>
</dbReference>
<dbReference type="PANTHER" id="PTHR30363:SF56">
    <property type="entry name" value="TRANSCRIPTIONAL REGULATOR, DEOR FAMILY"/>
    <property type="match status" value="1"/>
</dbReference>